<dbReference type="GO" id="GO:0008360">
    <property type="term" value="P:regulation of cell shape"/>
    <property type="evidence" value="ECO:0007669"/>
    <property type="project" value="UniProtKB-KW"/>
</dbReference>
<feature type="binding site" evidence="12">
    <location>
        <position position="309"/>
    </location>
    <ligand>
        <name>Mg(2+)</name>
        <dbReference type="ChEBI" id="CHEBI:18420"/>
        <label>1</label>
    </ligand>
</feature>
<evidence type="ECO:0000259" key="14">
    <source>
        <dbReference type="PROSITE" id="PS50975"/>
    </source>
</evidence>
<dbReference type="InterPro" id="IPR000291">
    <property type="entry name" value="D-Ala_lig_Van_CS"/>
</dbReference>
<dbReference type="NCBIfam" id="NF002378">
    <property type="entry name" value="PRK01372.1"/>
    <property type="match status" value="1"/>
</dbReference>
<dbReference type="Gene3D" id="3.40.50.20">
    <property type="match status" value="1"/>
</dbReference>
<dbReference type="EC" id="6.3.2.4" evidence="10"/>
<sequence length="352" mass="37986">MKIVVLAGGLSPERNVSLSSGVMVAEALRSRGHRVALVDLYFGMEDWAGTPEALYDAPAPEVWRRVDHAAPDLAEVRARRKWKSESQFGPGVLELCAGADAVFLALHGACGEDGRVQAALDLMGIPYTGSGYLGSAIAMDKDLTKRLCAQAGIATPRWQLLEYAREDIPALGERLELPLVVKPMDSGSSIGVFIVHTREELTQALTAGLGFGGRVIVEQYVSGREIQVGVLEEKTLPSIEIIPKQGEFYDYENKYQPGAAEEVCPAPVDTGLEALLEETAQKVHALVGLAVYSRSDFIVDAQGRPWFLEINTLPGMTPTSLLPQEAAAVGIDYPTLCERILTASLEARKAGR</sequence>
<dbReference type="GO" id="GO:0071555">
    <property type="term" value="P:cell wall organization"/>
    <property type="evidence" value="ECO:0007669"/>
    <property type="project" value="UniProtKB-KW"/>
</dbReference>
<evidence type="ECO:0000256" key="5">
    <source>
        <dbReference type="ARBA" id="ARBA00022741"/>
    </source>
</evidence>
<dbReference type="PROSITE" id="PS50975">
    <property type="entry name" value="ATP_GRASP"/>
    <property type="match status" value="1"/>
</dbReference>
<comment type="similarity">
    <text evidence="2 10">Belongs to the D-alanine--D-alanine ligase family.</text>
</comment>
<feature type="domain" description="ATP-grasp" evidence="14">
    <location>
        <begin position="145"/>
        <end position="342"/>
    </location>
</feature>
<feature type="binding site" evidence="12">
    <location>
        <position position="311"/>
    </location>
    <ligand>
        <name>Mg(2+)</name>
        <dbReference type="ChEBI" id="CHEBI:18420"/>
        <label>2</label>
    </ligand>
</feature>
<dbReference type="InterPro" id="IPR005905">
    <property type="entry name" value="D_ala_D_ala"/>
</dbReference>
<protein>
    <recommendedName>
        <fullName evidence="10">D-alanine--D-alanine ligase</fullName>
        <ecNumber evidence="10">6.3.2.4</ecNumber>
    </recommendedName>
    <alternativeName>
        <fullName evidence="10">D-Ala-D-Ala ligase</fullName>
    </alternativeName>
    <alternativeName>
        <fullName evidence="10">D-alanylalanine synthetase</fullName>
    </alternativeName>
</protein>
<comment type="caution">
    <text evidence="15">The sequence shown here is derived from an EMBL/GenBank/DDBJ whole genome shotgun (WGS) entry which is preliminary data.</text>
</comment>
<evidence type="ECO:0000256" key="13">
    <source>
        <dbReference type="PROSITE-ProRule" id="PRU00409"/>
    </source>
</evidence>
<dbReference type="PANTHER" id="PTHR23132">
    <property type="entry name" value="D-ALANINE--D-ALANINE LIGASE"/>
    <property type="match status" value="1"/>
</dbReference>
<dbReference type="AlphaFoldDB" id="A0A9D1Z1V8"/>
<comment type="subcellular location">
    <subcellularLocation>
        <location evidence="1 10">Cytoplasm</location>
    </subcellularLocation>
</comment>
<dbReference type="GO" id="GO:0005829">
    <property type="term" value="C:cytosol"/>
    <property type="evidence" value="ECO:0007669"/>
    <property type="project" value="TreeGrafter"/>
</dbReference>
<dbReference type="SUPFAM" id="SSF56059">
    <property type="entry name" value="Glutathione synthetase ATP-binding domain-like"/>
    <property type="match status" value="1"/>
</dbReference>
<dbReference type="Gene3D" id="3.30.470.20">
    <property type="entry name" value="ATP-grasp fold, B domain"/>
    <property type="match status" value="1"/>
</dbReference>
<dbReference type="PROSITE" id="PS00843">
    <property type="entry name" value="DALA_DALA_LIGASE_1"/>
    <property type="match status" value="1"/>
</dbReference>
<evidence type="ECO:0000256" key="1">
    <source>
        <dbReference type="ARBA" id="ARBA00004496"/>
    </source>
</evidence>
<evidence type="ECO:0000313" key="15">
    <source>
        <dbReference type="EMBL" id="HIY72393.1"/>
    </source>
</evidence>
<reference evidence="15" key="1">
    <citation type="journal article" date="2021" name="PeerJ">
        <title>Extensive microbial diversity within the chicken gut microbiome revealed by metagenomics and culture.</title>
        <authorList>
            <person name="Gilroy R."/>
            <person name="Ravi A."/>
            <person name="Getino M."/>
            <person name="Pursley I."/>
            <person name="Horton D.L."/>
            <person name="Alikhan N.F."/>
            <person name="Baker D."/>
            <person name="Gharbi K."/>
            <person name="Hall N."/>
            <person name="Watson M."/>
            <person name="Adriaenssens E.M."/>
            <person name="Foster-Nyarko E."/>
            <person name="Jarju S."/>
            <person name="Secka A."/>
            <person name="Antonio M."/>
            <person name="Oren A."/>
            <person name="Chaudhuri R.R."/>
            <person name="La Ragione R."/>
            <person name="Hildebrand F."/>
            <person name="Pallen M.J."/>
        </authorList>
    </citation>
    <scope>NUCLEOTIDE SEQUENCE</scope>
    <source>
        <strain evidence="15">CHK33-7979</strain>
    </source>
</reference>
<dbReference type="InterPro" id="IPR016185">
    <property type="entry name" value="PreATP-grasp_dom_sf"/>
</dbReference>
<dbReference type="EMBL" id="DXCX01000005">
    <property type="protein sequence ID" value="HIY72393.1"/>
    <property type="molecule type" value="Genomic_DNA"/>
</dbReference>
<keyword evidence="5 13" id="KW-0547">Nucleotide-binding</keyword>
<comment type="function">
    <text evidence="10">Cell wall formation.</text>
</comment>
<comment type="catalytic activity">
    <reaction evidence="10">
        <text>2 D-alanine + ATP = D-alanyl-D-alanine + ADP + phosphate + H(+)</text>
        <dbReference type="Rhea" id="RHEA:11224"/>
        <dbReference type="ChEBI" id="CHEBI:15378"/>
        <dbReference type="ChEBI" id="CHEBI:30616"/>
        <dbReference type="ChEBI" id="CHEBI:43474"/>
        <dbReference type="ChEBI" id="CHEBI:57416"/>
        <dbReference type="ChEBI" id="CHEBI:57822"/>
        <dbReference type="ChEBI" id="CHEBI:456216"/>
        <dbReference type="EC" id="6.3.2.4"/>
    </reaction>
</comment>
<dbReference type="SUPFAM" id="SSF52440">
    <property type="entry name" value="PreATP-grasp domain"/>
    <property type="match status" value="1"/>
</dbReference>
<keyword evidence="3 10" id="KW-0963">Cytoplasm</keyword>
<gene>
    <name evidence="10" type="primary">ddl</name>
    <name evidence="15" type="ORF">H9826_00255</name>
</gene>
<evidence type="ECO:0000256" key="12">
    <source>
        <dbReference type="PIRSR" id="PIRSR039102-3"/>
    </source>
</evidence>
<organism evidence="15 16">
    <name type="scientific">Candidatus Intestinimonas merdavium</name>
    <dbReference type="NCBI Taxonomy" id="2838622"/>
    <lineage>
        <taxon>Bacteria</taxon>
        <taxon>Bacillati</taxon>
        <taxon>Bacillota</taxon>
        <taxon>Clostridia</taxon>
        <taxon>Eubacteriales</taxon>
        <taxon>Intestinimonas</taxon>
    </lineage>
</organism>
<keyword evidence="7 10" id="KW-0133">Cell shape</keyword>
<dbReference type="GO" id="GO:0009252">
    <property type="term" value="P:peptidoglycan biosynthetic process"/>
    <property type="evidence" value="ECO:0007669"/>
    <property type="project" value="UniProtKB-UniRule"/>
</dbReference>
<keyword evidence="9 10" id="KW-0961">Cell wall biogenesis/degradation</keyword>
<comment type="pathway">
    <text evidence="10">Cell wall biogenesis; peptidoglycan biosynthesis.</text>
</comment>
<feature type="active site" evidence="11">
    <location>
        <position position="13"/>
    </location>
</feature>
<comment type="cofactor">
    <cofactor evidence="12">
        <name>Mg(2+)</name>
        <dbReference type="ChEBI" id="CHEBI:18420"/>
    </cofactor>
    <cofactor evidence="12">
        <name>Mn(2+)</name>
        <dbReference type="ChEBI" id="CHEBI:29035"/>
    </cofactor>
    <text evidence="12">Binds 2 magnesium or manganese ions per subunit.</text>
</comment>
<keyword evidence="6 13" id="KW-0067">ATP-binding</keyword>
<keyword evidence="12" id="KW-0479">Metal-binding</keyword>
<dbReference type="Proteomes" id="UP000886824">
    <property type="component" value="Unassembled WGS sequence"/>
</dbReference>
<feature type="active site" evidence="11">
    <location>
        <position position="188"/>
    </location>
</feature>
<evidence type="ECO:0000256" key="2">
    <source>
        <dbReference type="ARBA" id="ARBA00010871"/>
    </source>
</evidence>
<keyword evidence="4 10" id="KW-0436">Ligase</keyword>
<dbReference type="PIRSF" id="PIRSF039102">
    <property type="entry name" value="Ddl/VanB"/>
    <property type="match status" value="1"/>
</dbReference>
<dbReference type="Pfam" id="PF07478">
    <property type="entry name" value="Dala_Dala_lig_C"/>
    <property type="match status" value="1"/>
</dbReference>
<dbReference type="InterPro" id="IPR011095">
    <property type="entry name" value="Dala_Dala_lig_C"/>
</dbReference>
<evidence type="ECO:0000256" key="6">
    <source>
        <dbReference type="ARBA" id="ARBA00022840"/>
    </source>
</evidence>
<dbReference type="GO" id="GO:0005524">
    <property type="term" value="F:ATP binding"/>
    <property type="evidence" value="ECO:0007669"/>
    <property type="project" value="UniProtKB-UniRule"/>
</dbReference>
<keyword evidence="8 10" id="KW-0573">Peptidoglycan synthesis</keyword>
<dbReference type="InterPro" id="IPR013815">
    <property type="entry name" value="ATP_grasp_subdomain_1"/>
</dbReference>
<proteinExistence type="inferred from homology"/>
<dbReference type="HAMAP" id="MF_00047">
    <property type="entry name" value="Dala_Dala_lig"/>
    <property type="match status" value="1"/>
</dbReference>
<reference evidence="15" key="2">
    <citation type="submission" date="2021-04" db="EMBL/GenBank/DDBJ databases">
        <authorList>
            <person name="Gilroy R."/>
        </authorList>
    </citation>
    <scope>NUCLEOTIDE SEQUENCE</scope>
    <source>
        <strain evidence="15">CHK33-7979</strain>
    </source>
</reference>
<evidence type="ECO:0000313" key="16">
    <source>
        <dbReference type="Proteomes" id="UP000886824"/>
    </source>
</evidence>
<evidence type="ECO:0000256" key="7">
    <source>
        <dbReference type="ARBA" id="ARBA00022960"/>
    </source>
</evidence>
<feature type="binding site" evidence="12">
    <location>
        <position position="309"/>
    </location>
    <ligand>
        <name>Mg(2+)</name>
        <dbReference type="ChEBI" id="CHEBI:18420"/>
        <label>2</label>
    </ligand>
</feature>
<evidence type="ECO:0000256" key="8">
    <source>
        <dbReference type="ARBA" id="ARBA00022984"/>
    </source>
</evidence>
<dbReference type="NCBIfam" id="TIGR01205">
    <property type="entry name" value="D_ala_D_alaTIGR"/>
    <property type="match status" value="1"/>
</dbReference>
<evidence type="ECO:0000256" key="9">
    <source>
        <dbReference type="ARBA" id="ARBA00023316"/>
    </source>
</evidence>
<dbReference type="Pfam" id="PF01820">
    <property type="entry name" value="Dala_Dala_lig_N"/>
    <property type="match status" value="1"/>
</dbReference>
<dbReference type="PANTHER" id="PTHR23132:SF23">
    <property type="entry name" value="D-ALANINE--D-ALANINE LIGASE B"/>
    <property type="match status" value="1"/>
</dbReference>
<evidence type="ECO:0000256" key="11">
    <source>
        <dbReference type="PIRSR" id="PIRSR039102-1"/>
    </source>
</evidence>
<keyword evidence="12" id="KW-0464">Manganese</keyword>
<evidence type="ECO:0000256" key="4">
    <source>
        <dbReference type="ARBA" id="ARBA00022598"/>
    </source>
</evidence>
<feature type="active site" evidence="11">
    <location>
        <position position="320"/>
    </location>
</feature>
<dbReference type="InterPro" id="IPR011127">
    <property type="entry name" value="Dala_Dala_lig_N"/>
</dbReference>
<dbReference type="Gene3D" id="3.30.1490.20">
    <property type="entry name" value="ATP-grasp fold, A domain"/>
    <property type="match status" value="1"/>
</dbReference>
<dbReference type="PROSITE" id="PS00844">
    <property type="entry name" value="DALA_DALA_LIGASE_2"/>
    <property type="match status" value="1"/>
</dbReference>
<accession>A0A9D1Z1V8</accession>
<dbReference type="GO" id="GO:0046872">
    <property type="term" value="F:metal ion binding"/>
    <property type="evidence" value="ECO:0007669"/>
    <property type="project" value="UniProtKB-KW"/>
</dbReference>
<feature type="binding site" evidence="12">
    <location>
        <position position="296"/>
    </location>
    <ligand>
        <name>Mg(2+)</name>
        <dbReference type="ChEBI" id="CHEBI:18420"/>
        <label>1</label>
    </ligand>
</feature>
<dbReference type="GO" id="GO:0008716">
    <property type="term" value="F:D-alanine-D-alanine ligase activity"/>
    <property type="evidence" value="ECO:0007669"/>
    <property type="project" value="UniProtKB-UniRule"/>
</dbReference>
<name>A0A9D1Z1V8_9FIRM</name>
<keyword evidence="12" id="KW-0460">Magnesium</keyword>
<dbReference type="InterPro" id="IPR011761">
    <property type="entry name" value="ATP-grasp"/>
</dbReference>
<evidence type="ECO:0000256" key="3">
    <source>
        <dbReference type="ARBA" id="ARBA00022490"/>
    </source>
</evidence>
<evidence type="ECO:0000256" key="10">
    <source>
        <dbReference type="HAMAP-Rule" id="MF_00047"/>
    </source>
</evidence>